<dbReference type="Gene3D" id="3.30.420.40">
    <property type="match status" value="2"/>
</dbReference>
<keyword evidence="3" id="KW-1185">Reference proteome</keyword>
<dbReference type="PANTHER" id="PTHR43190">
    <property type="entry name" value="N-ACETYL-D-GLUCOSAMINE KINASE"/>
    <property type="match status" value="1"/>
</dbReference>
<feature type="domain" description="ATPase BadF/BadG/BcrA/BcrD type" evidence="1">
    <location>
        <begin position="7"/>
        <end position="302"/>
    </location>
</feature>
<evidence type="ECO:0000313" key="2">
    <source>
        <dbReference type="EMBL" id="REK71801.1"/>
    </source>
</evidence>
<reference evidence="2 3" key="1">
    <citation type="submission" date="2018-08" db="EMBL/GenBank/DDBJ databases">
        <title>Paenibacillus sp. M4BSY-1, whole genome shotgun sequence.</title>
        <authorList>
            <person name="Tuo L."/>
        </authorList>
    </citation>
    <scope>NUCLEOTIDE SEQUENCE [LARGE SCALE GENOMIC DNA]</scope>
    <source>
        <strain evidence="2 3">M4BSY-1</strain>
    </source>
</reference>
<dbReference type="Pfam" id="PF01869">
    <property type="entry name" value="BcrAD_BadFG"/>
    <property type="match status" value="1"/>
</dbReference>
<evidence type="ECO:0000259" key="1">
    <source>
        <dbReference type="Pfam" id="PF01869"/>
    </source>
</evidence>
<proteinExistence type="predicted"/>
<dbReference type="EMBL" id="QUBQ01000004">
    <property type="protein sequence ID" value="REK71801.1"/>
    <property type="molecule type" value="Genomic_DNA"/>
</dbReference>
<dbReference type="InterPro" id="IPR052519">
    <property type="entry name" value="Euk-type_GlcNAc_Kinase"/>
</dbReference>
<dbReference type="InterPro" id="IPR002731">
    <property type="entry name" value="ATPase_BadF"/>
</dbReference>
<dbReference type="InterPro" id="IPR043129">
    <property type="entry name" value="ATPase_NBD"/>
</dbReference>
<dbReference type="OrthoDB" id="9772633at2"/>
<dbReference type="SUPFAM" id="SSF53067">
    <property type="entry name" value="Actin-like ATPase domain"/>
    <property type="match status" value="1"/>
</dbReference>
<dbReference type="RefSeq" id="WP_116048050.1">
    <property type="nucleotide sequence ID" value="NZ_QUBQ01000004.1"/>
</dbReference>
<name>A0A371P789_9BACL</name>
<sequence>MTTPVVIGIDGGGSHTRVLVCDLEGRQLAYLNNPCAASIYKDSNAVHNVRNSIAGALEIAGVRPEDVRCVAAGIAGYDKPEDLAWVSELTALPGLHCRKLHVNDAVAAHAGALRAKPGIVAISGTGSIILGINELQEQIRNYDFHHYSFSAARFLAYDAIYEVLAGHAGASDKALVQSMLRHWDATDLQKLAVIGRQGFHSDSMERDKLFGQFAPIVTEAAEGGSAIAIAVCDRAVRQLKVGIEMIGSFFESDTVAVAYTGSVISSAYVSRLLSEGLTQSSNKQYFPVKSGLSPVAGAVLLAYQELGLPAPEDTLLDVS</sequence>
<gene>
    <name evidence="2" type="ORF">DX130_18955</name>
</gene>
<protein>
    <submittedName>
        <fullName evidence="2">ATPase</fullName>
    </submittedName>
</protein>
<dbReference type="Proteomes" id="UP000261905">
    <property type="component" value="Unassembled WGS sequence"/>
</dbReference>
<organism evidence="2 3">
    <name type="scientific">Paenibacillus paeoniae</name>
    <dbReference type="NCBI Taxonomy" id="2292705"/>
    <lineage>
        <taxon>Bacteria</taxon>
        <taxon>Bacillati</taxon>
        <taxon>Bacillota</taxon>
        <taxon>Bacilli</taxon>
        <taxon>Bacillales</taxon>
        <taxon>Paenibacillaceae</taxon>
        <taxon>Paenibacillus</taxon>
    </lineage>
</organism>
<dbReference type="AlphaFoldDB" id="A0A371P789"/>
<evidence type="ECO:0000313" key="3">
    <source>
        <dbReference type="Proteomes" id="UP000261905"/>
    </source>
</evidence>
<dbReference type="PANTHER" id="PTHR43190:SF3">
    <property type="entry name" value="N-ACETYL-D-GLUCOSAMINE KINASE"/>
    <property type="match status" value="1"/>
</dbReference>
<accession>A0A371P789</accession>
<comment type="caution">
    <text evidence="2">The sequence shown here is derived from an EMBL/GenBank/DDBJ whole genome shotgun (WGS) entry which is preliminary data.</text>
</comment>